<comment type="caution">
    <text evidence="1">The sequence shown here is derived from an EMBL/GenBank/DDBJ whole genome shotgun (WGS) entry which is preliminary data.</text>
</comment>
<dbReference type="EMBL" id="JBHFLD010000039">
    <property type="protein sequence ID" value="MFB2717639.1"/>
    <property type="molecule type" value="Genomic_DNA"/>
</dbReference>
<gene>
    <name evidence="1" type="ORF">ACE05E_19370</name>
</gene>
<protein>
    <submittedName>
        <fullName evidence="1">Uncharacterized protein</fullName>
    </submittedName>
</protein>
<dbReference type="Proteomes" id="UP001576762">
    <property type="component" value="Unassembled WGS sequence"/>
</dbReference>
<sequence length="144" mass="16231">MTDTVDFSDESRDRSILRTADYDDTDPADLVLTVPKREGGKISIPLLKHARSNIEREDYQDNTLVRIKPLAEIASDLPVRSGSNAPVYQGKGVALLRPGFLYIFREDKLWRELEISQNSQFSDIDLQAVRWTPSVGQLEGAVKL</sequence>
<keyword evidence="2" id="KW-1185">Reference proteome</keyword>
<evidence type="ECO:0000313" key="2">
    <source>
        <dbReference type="Proteomes" id="UP001576762"/>
    </source>
</evidence>
<dbReference type="RefSeq" id="WP_374815962.1">
    <property type="nucleotide sequence ID" value="NZ_JBHFLD010000039.1"/>
</dbReference>
<name>A0ABV4WBR4_9GAMM</name>
<proteinExistence type="predicted"/>
<accession>A0ABV4WBR4</accession>
<evidence type="ECO:0000313" key="1">
    <source>
        <dbReference type="EMBL" id="MFB2717639.1"/>
    </source>
</evidence>
<organism evidence="1 2">
    <name type="scientific">Marinobacter shengliensis</name>
    <dbReference type="NCBI Taxonomy" id="1389223"/>
    <lineage>
        <taxon>Bacteria</taxon>
        <taxon>Pseudomonadati</taxon>
        <taxon>Pseudomonadota</taxon>
        <taxon>Gammaproteobacteria</taxon>
        <taxon>Pseudomonadales</taxon>
        <taxon>Marinobacteraceae</taxon>
        <taxon>Marinobacter</taxon>
    </lineage>
</organism>
<reference evidence="1 2" key="1">
    <citation type="submission" date="2024-09" db="EMBL/GenBank/DDBJ databases">
        <title>Draft genome sequences of 6 high pH adapted Marinobacter shengliensis sp. isolated from Mariana forearc serpentinite mud volcanoes.</title>
        <authorList>
            <person name="Elkassas S."/>
            <person name="Serres M."/>
            <person name="Michael N."/>
            <person name="Amina P."/>
            <person name="Teodora Z."/>
            <person name="Julie H."/>
        </authorList>
    </citation>
    <scope>NUCLEOTIDE SEQUENCE [LARGE SCALE GENOMIC DNA]</scope>
    <source>
        <strain evidence="1 2">EB4</strain>
    </source>
</reference>